<feature type="transmembrane region" description="Helical" evidence="1">
    <location>
        <begin position="56"/>
        <end position="75"/>
    </location>
</feature>
<feature type="transmembrane region" description="Helical" evidence="1">
    <location>
        <begin position="7"/>
        <end position="24"/>
    </location>
</feature>
<protein>
    <submittedName>
        <fullName evidence="2">Uncharacterized protein</fullName>
    </submittedName>
</protein>
<proteinExistence type="predicted"/>
<comment type="caution">
    <text evidence="2">The sequence shown here is derived from an EMBL/GenBank/DDBJ whole genome shotgun (WGS) entry which is preliminary data.</text>
</comment>
<dbReference type="EMBL" id="NFHS01000003">
    <property type="protein sequence ID" value="OUN55415.1"/>
    <property type="molecule type" value="Genomic_DNA"/>
</dbReference>
<keyword evidence="1" id="KW-0812">Transmembrane</keyword>
<organism evidence="2 3">
    <name type="scientific">Bacteroides uniformis</name>
    <dbReference type="NCBI Taxonomy" id="820"/>
    <lineage>
        <taxon>Bacteria</taxon>
        <taxon>Pseudomonadati</taxon>
        <taxon>Bacteroidota</taxon>
        <taxon>Bacteroidia</taxon>
        <taxon>Bacteroidales</taxon>
        <taxon>Bacteroidaceae</taxon>
        <taxon>Bacteroides</taxon>
    </lineage>
</organism>
<feature type="transmembrane region" description="Helical" evidence="1">
    <location>
        <begin position="95"/>
        <end position="113"/>
    </location>
</feature>
<feature type="transmembrane region" description="Helical" evidence="1">
    <location>
        <begin position="165"/>
        <end position="188"/>
    </location>
</feature>
<reference evidence="3" key="1">
    <citation type="submission" date="2017-04" db="EMBL/GenBank/DDBJ databases">
        <title>Function of individual gut microbiota members based on whole genome sequencing of pure cultures obtained from chicken caecum.</title>
        <authorList>
            <person name="Medvecky M."/>
            <person name="Cejkova D."/>
            <person name="Polansky O."/>
            <person name="Karasova D."/>
            <person name="Kubasova T."/>
            <person name="Cizek A."/>
            <person name="Rychlik I."/>
        </authorList>
    </citation>
    <scope>NUCLEOTIDE SEQUENCE [LARGE SCALE GENOMIC DNA]</scope>
    <source>
        <strain evidence="3">An67</strain>
    </source>
</reference>
<keyword evidence="1" id="KW-1133">Transmembrane helix</keyword>
<feature type="transmembrane region" description="Helical" evidence="1">
    <location>
        <begin position="30"/>
        <end position="49"/>
    </location>
</feature>
<dbReference type="AlphaFoldDB" id="A0A1Y3V4D6"/>
<gene>
    <name evidence="2" type="ORF">B5G17_06775</name>
</gene>
<evidence type="ECO:0000313" key="3">
    <source>
        <dbReference type="Proteomes" id="UP000196329"/>
    </source>
</evidence>
<feature type="transmembrane region" description="Helical" evidence="1">
    <location>
        <begin position="418"/>
        <end position="437"/>
    </location>
</feature>
<feature type="transmembrane region" description="Helical" evidence="1">
    <location>
        <begin position="364"/>
        <end position="386"/>
    </location>
</feature>
<keyword evidence="1" id="KW-0472">Membrane</keyword>
<evidence type="ECO:0000313" key="2">
    <source>
        <dbReference type="EMBL" id="OUN55415.1"/>
    </source>
</evidence>
<evidence type="ECO:0000256" key="1">
    <source>
        <dbReference type="SAM" id="Phobius"/>
    </source>
</evidence>
<feature type="transmembrane region" description="Helical" evidence="1">
    <location>
        <begin position="200"/>
        <end position="229"/>
    </location>
</feature>
<dbReference type="Proteomes" id="UP000196329">
    <property type="component" value="Unassembled WGS sequence"/>
</dbReference>
<accession>A0A1Y3V4D6</accession>
<name>A0A1Y3V4D6_BACUN</name>
<feature type="transmembrane region" description="Helical" evidence="1">
    <location>
        <begin position="241"/>
        <end position="260"/>
    </location>
</feature>
<feature type="transmembrane region" description="Helical" evidence="1">
    <location>
        <begin position="134"/>
        <end position="153"/>
    </location>
</feature>
<sequence length="450" mass="51669">MLLRSIVIIIIIFFIIYNSLVYEFDFNNGMMAFINVIMSLVLVPLMRIYNYAINRLYLISYIIISSTFFAAVRFLGDNVSLNEYKELAIFSNNLLFFALFPVSIHYLFCIGKFKICSFSSAYLLSKKFIKRFQLFIYMLSVISMLLGIGSMKVDSSEVVQLPFKLGGIIQLTRTDIVPIIILMIIYSYKQNGRDLDKKDYLLFIIWGIFEMFVRMSKSAMLITLIPIALYFVAGKYITPKIVLKLILPLLLFLFISYSVIEQLRYIDTPLSTSTLSQAYDMSQSVAEESGQSTLEKIYLRIFMNGSHYLKAYPYVGGNNYQFDFSRLPLCVLLGGSAGYTTYYIDGFQQNSGHSSGTTGFIDALLIGGYSLCYITAFLLGVGSIFIDSFMRKGKMLYYVFFTVFFIDVVRGLSYSYLLAPDGFAIIVTKIFIFYLLYKYSNIKRDEYIVR</sequence>
<feature type="transmembrane region" description="Helical" evidence="1">
    <location>
        <begin position="395"/>
        <end position="412"/>
    </location>
</feature>
<feature type="transmembrane region" description="Helical" evidence="1">
    <location>
        <begin position="327"/>
        <end position="344"/>
    </location>
</feature>